<dbReference type="GO" id="GO:0001401">
    <property type="term" value="C:SAM complex"/>
    <property type="evidence" value="ECO:0007669"/>
    <property type="project" value="EnsemblFungi"/>
</dbReference>
<dbReference type="GO" id="GO:0070096">
    <property type="term" value="P:mitochondrial outer membrane translocase complex assembly"/>
    <property type="evidence" value="ECO:0007669"/>
    <property type="project" value="EnsemblFungi"/>
</dbReference>
<dbReference type="InterPro" id="IPR031317">
    <property type="entry name" value="Tom37_C"/>
</dbReference>
<dbReference type="FunCoup" id="H2AM74">
    <property type="interactions" value="47"/>
</dbReference>
<dbReference type="RefSeq" id="XP_003954609.1">
    <property type="nucleotide sequence ID" value="XM_003954560.1"/>
</dbReference>
<feature type="compositionally biased region" description="Acidic residues" evidence="1">
    <location>
        <begin position="151"/>
        <end position="165"/>
    </location>
</feature>
<dbReference type="GeneID" id="13882349"/>
<dbReference type="Proteomes" id="UP000005220">
    <property type="component" value="Chromosome 1"/>
</dbReference>
<dbReference type="InParanoid" id="H2AM74"/>
<dbReference type="Pfam" id="PF10568">
    <property type="entry name" value="Tom37"/>
    <property type="match status" value="1"/>
</dbReference>
<feature type="domain" description="Tom37 C-terminal" evidence="3">
    <location>
        <begin position="154"/>
        <end position="302"/>
    </location>
</feature>
<dbReference type="AlphaFoldDB" id="H2AM74"/>
<evidence type="ECO:0000313" key="5">
    <source>
        <dbReference type="Proteomes" id="UP000005220"/>
    </source>
</evidence>
<dbReference type="eggNOG" id="KOG3028">
    <property type="taxonomic scope" value="Eukaryota"/>
</dbReference>
<evidence type="ECO:0000256" key="1">
    <source>
        <dbReference type="SAM" id="MobiDB-lite"/>
    </source>
</evidence>
<evidence type="ECO:0000259" key="2">
    <source>
        <dbReference type="Pfam" id="PF10568"/>
    </source>
</evidence>
<dbReference type="KEGG" id="kaf:KAFR_0A00360"/>
<name>H2AM74_KAZAF</name>
<organism evidence="4 5">
    <name type="scientific">Kazachstania africana (strain ATCC 22294 / BCRC 22015 / CBS 2517 / CECT 1963 / NBRC 1671 / NRRL Y-8276)</name>
    <name type="common">Yeast</name>
    <name type="synonym">Kluyveromyces africanus</name>
    <dbReference type="NCBI Taxonomy" id="1071382"/>
    <lineage>
        <taxon>Eukaryota</taxon>
        <taxon>Fungi</taxon>
        <taxon>Dikarya</taxon>
        <taxon>Ascomycota</taxon>
        <taxon>Saccharomycotina</taxon>
        <taxon>Saccharomycetes</taxon>
        <taxon>Saccharomycetales</taxon>
        <taxon>Saccharomycetaceae</taxon>
        <taxon>Kazachstania</taxon>
    </lineage>
</organism>
<evidence type="ECO:0000259" key="3">
    <source>
        <dbReference type="Pfam" id="PF11801"/>
    </source>
</evidence>
<dbReference type="InterPro" id="IPR019564">
    <property type="entry name" value="Sam37/metaxin_N"/>
</dbReference>
<sequence>MGPRTLHLWGNPMEKKPSQVSAESLALYWYLLENETEIELVFSNNVYLSTARQLPLLLSENGEPISGYHNIIASLWRTETINDRNQLFENVLLHFVESKINETTEYQLYLNRLNYFNFTRLEFTKLLAWPFSYNYPTSQRNNLRHNLGLSDNEEESDKQEDIEEEDLTQSKTFKLQKVKRKAQKEQLTDLKNNLKFRERSSSLLKEWKEMRYSEALLSDRSRKIPADYLLYANLYIQLNLPDGKQIREAMKLKLESSFCNKIESELNHYNKLADENSLKFRAPTFAEQSNVATSLYYLAKMYI</sequence>
<dbReference type="GO" id="GO:0015914">
    <property type="term" value="P:phospholipid transport"/>
    <property type="evidence" value="ECO:0007669"/>
    <property type="project" value="EnsemblFungi"/>
</dbReference>
<dbReference type="HOGENOM" id="CLU_069449_0_0_1"/>
<reference evidence="4 5" key="1">
    <citation type="journal article" date="2011" name="Proc. Natl. Acad. Sci. U.S.A.">
        <title>Evolutionary erosion of yeast sex chromosomes by mating-type switching accidents.</title>
        <authorList>
            <person name="Gordon J.L."/>
            <person name="Armisen D."/>
            <person name="Proux-Wera E."/>
            <person name="Oheigeartaigh S.S."/>
            <person name="Byrne K.P."/>
            <person name="Wolfe K.H."/>
        </authorList>
    </citation>
    <scope>NUCLEOTIDE SEQUENCE [LARGE SCALE GENOMIC DNA]</scope>
    <source>
        <strain evidence="5">ATCC 22294 / BCRC 22015 / CBS 2517 / CECT 1963 / NBRC 1671 / NRRL Y-8276</strain>
    </source>
</reference>
<dbReference type="STRING" id="1071382.H2AM74"/>
<dbReference type="OrthoDB" id="5835136at2759"/>
<accession>H2AM74</accession>
<gene>
    <name evidence="4" type="primary">KAFR0A00360</name>
    <name evidence="4" type="ORF">KAFR_0A00360</name>
</gene>
<dbReference type="Pfam" id="PF11801">
    <property type="entry name" value="Tom37_C"/>
    <property type="match status" value="1"/>
</dbReference>
<protein>
    <recommendedName>
        <fullName evidence="6">Mitochondrial outer membrane transport complex Sam37/metaxin N-terminal domain-containing protein</fullName>
    </recommendedName>
</protein>
<feature type="region of interest" description="Disordered" evidence="1">
    <location>
        <begin position="142"/>
        <end position="165"/>
    </location>
</feature>
<evidence type="ECO:0008006" key="6">
    <source>
        <dbReference type="Google" id="ProtNLM"/>
    </source>
</evidence>
<keyword evidence="5" id="KW-1185">Reference proteome</keyword>
<evidence type="ECO:0000313" key="4">
    <source>
        <dbReference type="EMBL" id="CCF55474.1"/>
    </source>
</evidence>
<dbReference type="EMBL" id="HE650821">
    <property type="protein sequence ID" value="CCF55474.1"/>
    <property type="molecule type" value="Genomic_DNA"/>
</dbReference>
<dbReference type="GO" id="GO:0030150">
    <property type="term" value="P:protein import into mitochondrial matrix"/>
    <property type="evidence" value="ECO:0007669"/>
    <property type="project" value="EnsemblFungi"/>
</dbReference>
<proteinExistence type="predicted"/>
<feature type="domain" description="Mitochondrial outer membrane transport complex Sam37/metaxin N-terminal" evidence="2">
    <location>
        <begin position="24"/>
        <end position="140"/>
    </location>
</feature>
<dbReference type="GO" id="GO:0045040">
    <property type="term" value="P:protein insertion into mitochondrial outer membrane"/>
    <property type="evidence" value="ECO:0007669"/>
    <property type="project" value="EnsemblFungi"/>
</dbReference>